<organism evidence="1">
    <name type="scientific">marine sediment metagenome</name>
    <dbReference type="NCBI Taxonomy" id="412755"/>
    <lineage>
        <taxon>unclassified sequences</taxon>
        <taxon>metagenomes</taxon>
        <taxon>ecological metagenomes</taxon>
    </lineage>
</organism>
<reference evidence="1" key="1">
    <citation type="journal article" date="2015" name="Nature">
        <title>Complex archaea that bridge the gap between prokaryotes and eukaryotes.</title>
        <authorList>
            <person name="Spang A."/>
            <person name="Saw J.H."/>
            <person name="Jorgensen S.L."/>
            <person name="Zaremba-Niedzwiedzka K."/>
            <person name="Martijn J."/>
            <person name="Lind A.E."/>
            <person name="van Eijk R."/>
            <person name="Schleper C."/>
            <person name="Guy L."/>
            <person name="Ettema T.J."/>
        </authorList>
    </citation>
    <scope>NUCLEOTIDE SEQUENCE</scope>
</reference>
<protein>
    <submittedName>
        <fullName evidence="1">Uncharacterized protein</fullName>
    </submittedName>
</protein>
<sequence length="90" mass="10523">MPLAAVNSLSNNQIKEQPCFISGCSFTVWRDAKRYGLFFKHMGLEMFLPQNLVSAAPTREYMGHDGTMMFIQFMVLAWMEDHHLHEWLLE</sequence>
<dbReference type="AlphaFoldDB" id="A0A0F9KY88"/>
<name>A0A0F9KY88_9ZZZZ</name>
<proteinExistence type="predicted"/>
<dbReference type="EMBL" id="LAZR01013765">
    <property type="protein sequence ID" value="KKM20445.1"/>
    <property type="molecule type" value="Genomic_DNA"/>
</dbReference>
<comment type="caution">
    <text evidence="1">The sequence shown here is derived from an EMBL/GenBank/DDBJ whole genome shotgun (WGS) entry which is preliminary data.</text>
</comment>
<evidence type="ECO:0000313" key="1">
    <source>
        <dbReference type="EMBL" id="KKM20445.1"/>
    </source>
</evidence>
<accession>A0A0F9KY88</accession>
<gene>
    <name evidence="1" type="ORF">LCGC14_1645450</name>
</gene>